<gene>
    <name evidence="2" type="ORF">BDP27DRAFT_1334527</name>
</gene>
<dbReference type="SUPFAM" id="SSF53474">
    <property type="entry name" value="alpha/beta-Hydrolases"/>
    <property type="match status" value="1"/>
</dbReference>
<keyword evidence="3" id="KW-1185">Reference proteome</keyword>
<comment type="caution">
    <text evidence="2">The sequence shown here is derived from an EMBL/GenBank/DDBJ whole genome shotgun (WGS) entry which is preliminary data.</text>
</comment>
<protein>
    <submittedName>
        <fullName evidence="2">Alpha/Beta hydrolase protein</fullName>
    </submittedName>
</protein>
<accession>A0A9P5PI76</accession>
<dbReference type="OrthoDB" id="3466517at2759"/>
<dbReference type="Proteomes" id="UP000772434">
    <property type="component" value="Unassembled WGS sequence"/>
</dbReference>
<evidence type="ECO:0000313" key="3">
    <source>
        <dbReference type="Proteomes" id="UP000772434"/>
    </source>
</evidence>
<sequence>MFTTDQIVVDHSSNVWASRSNSSSDSKPSSSYETIILVHGNSFSNAIFKHLLPLKNEFNLRIVALNRRGFAGSTQFFTWDEEALAAISEETKSEFHALRGVEILRFIDGFIQHECCDGKSIGGIMLVGWSLGSTFSLAAIANVDSSLLSDETRDRLASYLRAHVLLEPALTSLGLPAPPDSWLSYRDPNIPTAARGRLFVNLVTAYYDYSDEILASRDSTAAIGVIVPSISRVPSIYSFSQAEYDEIVTLTPDSSVDLYYSKVLHRSVRQAYLKACYDTKLRSALKHMKTWEVAGSRSWAFVWPTYWEIQDDDAKAGEGEKEKFIRFMIMEGVNHFMHWDEPVQTMKTFKEILNS</sequence>
<dbReference type="InterPro" id="IPR000073">
    <property type="entry name" value="AB_hydrolase_1"/>
</dbReference>
<evidence type="ECO:0000313" key="2">
    <source>
        <dbReference type="EMBL" id="KAF9063853.1"/>
    </source>
</evidence>
<dbReference type="Gene3D" id="3.40.50.1820">
    <property type="entry name" value="alpha/beta hydrolase"/>
    <property type="match status" value="1"/>
</dbReference>
<dbReference type="GO" id="GO:0016787">
    <property type="term" value="F:hydrolase activity"/>
    <property type="evidence" value="ECO:0007669"/>
    <property type="project" value="UniProtKB-KW"/>
</dbReference>
<evidence type="ECO:0000259" key="1">
    <source>
        <dbReference type="Pfam" id="PF12697"/>
    </source>
</evidence>
<feature type="domain" description="AB hydrolase-1" evidence="1">
    <location>
        <begin position="35"/>
        <end position="343"/>
    </location>
</feature>
<dbReference type="EMBL" id="JADNRY010000137">
    <property type="protein sequence ID" value="KAF9063853.1"/>
    <property type="molecule type" value="Genomic_DNA"/>
</dbReference>
<dbReference type="AlphaFoldDB" id="A0A9P5PI76"/>
<keyword evidence="2" id="KW-0378">Hydrolase</keyword>
<dbReference type="Pfam" id="PF12697">
    <property type="entry name" value="Abhydrolase_6"/>
    <property type="match status" value="1"/>
</dbReference>
<organism evidence="2 3">
    <name type="scientific">Rhodocollybia butyracea</name>
    <dbReference type="NCBI Taxonomy" id="206335"/>
    <lineage>
        <taxon>Eukaryota</taxon>
        <taxon>Fungi</taxon>
        <taxon>Dikarya</taxon>
        <taxon>Basidiomycota</taxon>
        <taxon>Agaricomycotina</taxon>
        <taxon>Agaricomycetes</taxon>
        <taxon>Agaricomycetidae</taxon>
        <taxon>Agaricales</taxon>
        <taxon>Marasmiineae</taxon>
        <taxon>Omphalotaceae</taxon>
        <taxon>Rhodocollybia</taxon>
    </lineage>
</organism>
<name>A0A9P5PI76_9AGAR</name>
<proteinExistence type="predicted"/>
<reference evidence="2" key="1">
    <citation type="submission" date="2020-11" db="EMBL/GenBank/DDBJ databases">
        <authorList>
            <consortium name="DOE Joint Genome Institute"/>
            <person name="Ahrendt S."/>
            <person name="Riley R."/>
            <person name="Andreopoulos W."/>
            <person name="Labutti K."/>
            <person name="Pangilinan J."/>
            <person name="Ruiz-Duenas F.J."/>
            <person name="Barrasa J.M."/>
            <person name="Sanchez-Garcia M."/>
            <person name="Camarero S."/>
            <person name="Miyauchi S."/>
            <person name="Serrano A."/>
            <person name="Linde D."/>
            <person name="Babiker R."/>
            <person name="Drula E."/>
            <person name="Ayuso-Fernandez I."/>
            <person name="Pacheco R."/>
            <person name="Padilla G."/>
            <person name="Ferreira P."/>
            <person name="Barriuso J."/>
            <person name="Kellner H."/>
            <person name="Castanera R."/>
            <person name="Alfaro M."/>
            <person name="Ramirez L."/>
            <person name="Pisabarro A.G."/>
            <person name="Kuo A."/>
            <person name="Tritt A."/>
            <person name="Lipzen A."/>
            <person name="He G."/>
            <person name="Yan M."/>
            <person name="Ng V."/>
            <person name="Cullen D."/>
            <person name="Martin F."/>
            <person name="Rosso M.-N."/>
            <person name="Henrissat B."/>
            <person name="Hibbett D."/>
            <person name="Martinez A.T."/>
            <person name="Grigoriev I.V."/>
        </authorList>
    </citation>
    <scope>NUCLEOTIDE SEQUENCE</scope>
    <source>
        <strain evidence="2">AH 40177</strain>
    </source>
</reference>
<dbReference type="InterPro" id="IPR029058">
    <property type="entry name" value="AB_hydrolase_fold"/>
</dbReference>